<dbReference type="AlphaFoldDB" id="A0A917Q2C8"/>
<feature type="transmembrane region" description="Helical" evidence="1">
    <location>
        <begin position="205"/>
        <end position="226"/>
    </location>
</feature>
<evidence type="ECO:0000313" key="2">
    <source>
        <dbReference type="EMBL" id="GGK09113.1"/>
    </source>
</evidence>
<gene>
    <name evidence="2" type="ORF">GCM10009304_39070</name>
</gene>
<evidence type="ECO:0000256" key="1">
    <source>
        <dbReference type="SAM" id="Phobius"/>
    </source>
</evidence>
<feature type="transmembrane region" description="Helical" evidence="1">
    <location>
        <begin position="418"/>
        <end position="435"/>
    </location>
</feature>
<proteinExistence type="predicted"/>
<dbReference type="PANTHER" id="PTHR13325:SF3">
    <property type="entry name" value="MEMBRANE-BOUND TRANSCRIPTION FACTOR SITE-2 PROTEASE"/>
    <property type="match status" value="1"/>
</dbReference>
<feature type="transmembrane region" description="Helical" evidence="1">
    <location>
        <begin position="247"/>
        <end position="269"/>
    </location>
</feature>
<organism evidence="2 3">
    <name type="scientific">Pseudomonas matsuisoli</name>
    <dbReference type="NCBI Taxonomy" id="1515666"/>
    <lineage>
        <taxon>Bacteria</taxon>
        <taxon>Pseudomonadati</taxon>
        <taxon>Pseudomonadota</taxon>
        <taxon>Gammaproteobacteria</taxon>
        <taxon>Pseudomonadales</taxon>
        <taxon>Pseudomonadaceae</taxon>
        <taxon>Pseudomonas</taxon>
    </lineage>
</organism>
<name>A0A917Q2C8_9PSED</name>
<feature type="transmembrane region" description="Helical" evidence="1">
    <location>
        <begin position="275"/>
        <end position="295"/>
    </location>
</feature>
<feature type="transmembrane region" description="Helical" evidence="1">
    <location>
        <begin position="146"/>
        <end position="165"/>
    </location>
</feature>
<reference evidence="2" key="1">
    <citation type="journal article" date="2014" name="Int. J. Syst. Evol. Microbiol.">
        <title>Complete genome sequence of Corynebacterium casei LMG S-19264T (=DSM 44701T), isolated from a smear-ripened cheese.</title>
        <authorList>
            <consortium name="US DOE Joint Genome Institute (JGI-PGF)"/>
            <person name="Walter F."/>
            <person name="Albersmeier A."/>
            <person name="Kalinowski J."/>
            <person name="Ruckert C."/>
        </authorList>
    </citation>
    <scope>NUCLEOTIDE SEQUENCE</scope>
    <source>
        <strain evidence="2">JCM 30078</strain>
    </source>
</reference>
<keyword evidence="1" id="KW-0812">Transmembrane</keyword>
<dbReference type="EMBL" id="BMPO01000011">
    <property type="protein sequence ID" value="GGK09113.1"/>
    <property type="molecule type" value="Genomic_DNA"/>
</dbReference>
<keyword evidence="1" id="KW-1133">Transmembrane helix</keyword>
<feature type="transmembrane region" description="Helical" evidence="1">
    <location>
        <begin position="177"/>
        <end position="199"/>
    </location>
</feature>
<dbReference type="Proteomes" id="UP000635983">
    <property type="component" value="Unassembled WGS sequence"/>
</dbReference>
<dbReference type="GO" id="GO:0031293">
    <property type="term" value="P:membrane protein intracellular domain proteolysis"/>
    <property type="evidence" value="ECO:0007669"/>
    <property type="project" value="TreeGrafter"/>
</dbReference>
<dbReference type="InterPro" id="IPR001193">
    <property type="entry name" value="MBTPS2"/>
</dbReference>
<reference evidence="2" key="2">
    <citation type="submission" date="2020-09" db="EMBL/GenBank/DDBJ databases">
        <authorList>
            <person name="Sun Q."/>
            <person name="Ohkuma M."/>
        </authorList>
    </citation>
    <scope>NUCLEOTIDE SEQUENCE</scope>
    <source>
        <strain evidence="2">JCM 30078</strain>
    </source>
</reference>
<sequence length="705" mass="78360">MAATDDAVLPPLRQELRLEPAAASQEGIPRWRLYDPLQHRFFLIGEADVALLSHWSCGTVGALRRALGRQQQALDESALEGLLRFLGDHHLIQPRGREARTKLADQTARHRGQGVRGLVNRFLALRIPLWNPHPLIEALLPWVQAIGQRSVLAVWAVLTLLGLYLTSRQWDQFIGTFADFFSPGGLLAYGCALLGLKVIHELGHAYMAITRGCRVGSMGVSIFMGLPMLYTELGDVARLDNHRQRMWVAAGGVLAEMFIAGLATLAWAIFPEGSLRSAAFVIATSSLATTLLINLNPLTRFDGYYFFADALKIENLQPRALAYNQWLIGRALLGPVEQAPEPVTRGRAVFYGIYGCLVWLYQIALSCGIAWLAYKTLFRAAGVLLLVYALWHFVGRRIMRSLQHFWALRGKMQSRRRLVLAGVAGVLLILFVTPLDRHITVPAMLGWQLETPIQVPENARIDAILVEPDSLVRKGEVLMRFYSPELENKRAKAQLDLTIANERLDRISGDSRDRAEATVLQQQRNQAQADLDGLAARARMLEWRAPDDGMLVDVPANLHVGMWVRPDTTLGRVLHGKEHDARGFVAEKDLRRLAGGETGVFIPDEPSLPKHHVKLIAVDDSASEFITPDSLSSRFGGPIAAQADDKNRSVPVVAQHRASFIAERNEGEGVPMRIRGEIQLEAAGQSLAGQTTERLWQLIIAEFRE</sequence>
<dbReference type="GO" id="GO:0016020">
    <property type="term" value="C:membrane"/>
    <property type="evidence" value="ECO:0007669"/>
    <property type="project" value="InterPro"/>
</dbReference>
<keyword evidence="1" id="KW-0472">Membrane</keyword>
<protein>
    <submittedName>
        <fullName evidence="2">Peptidase M50</fullName>
    </submittedName>
</protein>
<evidence type="ECO:0000313" key="3">
    <source>
        <dbReference type="Proteomes" id="UP000635983"/>
    </source>
</evidence>
<keyword evidence="3" id="KW-1185">Reference proteome</keyword>
<dbReference type="PANTHER" id="PTHR13325">
    <property type="entry name" value="PROTEASE M50 MEMBRANE-BOUND TRANSCRIPTION FACTOR SITE 2 PROTEASE"/>
    <property type="match status" value="1"/>
</dbReference>
<dbReference type="GO" id="GO:0005737">
    <property type="term" value="C:cytoplasm"/>
    <property type="evidence" value="ECO:0007669"/>
    <property type="project" value="TreeGrafter"/>
</dbReference>
<comment type="caution">
    <text evidence="2">The sequence shown here is derived from an EMBL/GenBank/DDBJ whole genome shotgun (WGS) entry which is preliminary data.</text>
</comment>
<accession>A0A917Q2C8</accession>
<feature type="transmembrane region" description="Helical" evidence="1">
    <location>
        <begin position="377"/>
        <end position="394"/>
    </location>
</feature>
<dbReference type="RefSeq" id="WP_188985794.1">
    <property type="nucleotide sequence ID" value="NZ_BMPO01000011.1"/>
</dbReference>
<dbReference type="GO" id="GO:0004222">
    <property type="term" value="F:metalloendopeptidase activity"/>
    <property type="evidence" value="ECO:0007669"/>
    <property type="project" value="InterPro"/>
</dbReference>
<feature type="transmembrane region" description="Helical" evidence="1">
    <location>
        <begin position="348"/>
        <end position="371"/>
    </location>
</feature>